<dbReference type="InterPro" id="IPR038499">
    <property type="entry name" value="BRO1_sf"/>
</dbReference>
<dbReference type="EMBL" id="KQ459753">
    <property type="protein sequence ID" value="KPJ20177.1"/>
    <property type="molecule type" value="Genomic_DNA"/>
</dbReference>
<organism evidence="2 3">
    <name type="scientific">Papilio machaon</name>
    <name type="common">Old World swallowtail butterfly</name>
    <dbReference type="NCBI Taxonomy" id="76193"/>
    <lineage>
        <taxon>Eukaryota</taxon>
        <taxon>Metazoa</taxon>
        <taxon>Ecdysozoa</taxon>
        <taxon>Arthropoda</taxon>
        <taxon>Hexapoda</taxon>
        <taxon>Insecta</taxon>
        <taxon>Pterygota</taxon>
        <taxon>Neoptera</taxon>
        <taxon>Endopterygota</taxon>
        <taxon>Lepidoptera</taxon>
        <taxon>Glossata</taxon>
        <taxon>Ditrysia</taxon>
        <taxon>Papilionoidea</taxon>
        <taxon>Papilionidae</taxon>
        <taxon>Papilioninae</taxon>
        <taxon>Papilio</taxon>
    </lineage>
</organism>
<dbReference type="InParanoid" id="A0A0N0PEZ6"/>
<protein>
    <submittedName>
        <fullName evidence="2">Apoptosis-linked gene 2-interacting protein X 1</fullName>
    </submittedName>
</protein>
<feature type="domain" description="BRO1" evidence="1">
    <location>
        <begin position="3"/>
        <end position="298"/>
    </location>
</feature>
<evidence type="ECO:0000313" key="2">
    <source>
        <dbReference type="EMBL" id="KPJ20177.1"/>
    </source>
</evidence>
<evidence type="ECO:0000259" key="1">
    <source>
        <dbReference type="PROSITE" id="PS51180"/>
    </source>
</evidence>
<dbReference type="Pfam" id="PF03097">
    <property type="entry name" value="BRO1"/>
    <property type="match status" value="1"/>
</dbReference>
<name>A0A0N0PEZ6_PAPMA</name>
<reference evidence="2 3" key="1">
    <citation type="journal article" date="2015" name="Nat. Commun.">
        <title>Outbred genome sequencing and CRISPR/Cas9 gene editing in butterflies.</title>
        <authorList>
            <person name="Li X."/>
            <person name="Fan D."/>
            <person name="Zhang W."/>
            <person name="Liu G."/>
            <person name="Zhang L."/>
            <person name="Zhao L."/>
            <person name="Fang X."/>
            <person name="Chen L."/>
            <person name="Dong Y."/>
            <person name="Chen Y."/>
            <person name="Ding Y."/>
            <person name="Zhao R."/>
            <person name="Feng M."/>
            <person name="Zhu Y."/>
            <person name="Feng Y."/>
            <person name="Jiang X."/>
            <person name="Zhu D."/>
            <person name="Xiang H."/>
            <person name="Feng X."/>
            <person name="Li S."/>
            <person name="Wang J."/>
            <person name="Zhang G."/>
            <person name="Kronforst M.R."/>
            <person name="Wang W."/>
        </authorList>
    </citation>
    <scope>NUCLEOTIDE SEQUENCE [LARGE SCALE GENOMIC DNA]</scope>
    <source>
        <strain evidence="2">Ya'a_city_454_Pm</strain>
        <tissue evidence="2">Whole body</tissue>
    </source>
</reference>
<keyword evidence="3" id="KW-1185">Reference proteome</keyword>
<dbReference type="STRING" id="76193.A0A0N0PEZ6"/>
<dbReference type="InterPro" id="IPR004328">
    <property type="entry name" value="BRO1_dom"/>
</dbReference>
<evidence type="ECO:0000313" key="3">
    <source>
        <dbReference type="Proteomes" id="UP000053240"/>
    </source>
</evidence>
<dbReference type="Proteomes" id="UP000053240">
    <property type="component" value="Unassembled WGS sequence"/>
</dbReference>
<dbReference type="SMART" id="SM01041">
    <property type="entry name" value="BRO1"/>
    <property type="match status" value="1"/>
</dbReference>
<dbReference type="GO" id="GO:0005768">
    <property type="term" value="C:endosome"/>
    <property type="evidence" value="ECO:0007669"/>
    <property type="project" value="TreeGrafter"/>
</dbReference>
<dbReference type="GO" id="GO:0000281">
    <property type="term" value="P:mitotic cytokinesis"/>
    <property type="evidence" value="ECO:0007669"/>
    <property type="project" value="TreeGrafter"/>
</dbReference>
<proteinExistence type="predicted"/>
<accession>A0A0N0PEZ6</accession>
<dbReference type="PANTHER" id="PTHR23030:SF39">
    <property type="entry name" value="PROGRAMMED CELL DEATH 6-INTERACTING PROTEIN"/>
    <property type="match status" value="1"/>
</dbReference>
<dbReference type="AlphaFoldDB" id="A0A0N0PEZ6"/>
<dbReference type="PROSITE" id="PS51180">
    <property type="entry name" value="BRO1"/>
    <property type="match status" value="1"/>
</dbReference>
<sequence>MADLLVVPLKKSSDVDIVKPLKNLIQSTYNTGDNNEDYSDAIEELARLRANAIWKIFEKSSLEVIYSYYDQLTSLATKVPPQELQIPFKWKDAFDKGSIFGAVASLAYERVCVLFNVAALQSTLAAQQPLDTEDSLKLAAKLLQQAAGIFSYLKGNVLTAVHQEPTPDLSPDALHALAQLMLAQAQEVIAYKCIRDEMKEGMVSKVCAQCEELYAEAQRALQRDHLRALWDRDWIPHVQAKQAIFRGLSQYYQSALSGFRNCCPQRQRQIDNALASEGEKGLVKHSGPSGLFEFINIF</sequence>
<gene>
    <name evidence="2" type="ORF">RR48_02435</name>
</gene>
<dbReference type="Gene3D" id="1.25.40.280">
    <property type="entry name" value="alix/aip1 like domains"/>
    <property type="match status" value="1"/>
</dbReference>
<dbReference type="PANTHER" id="PTHR23030">
    <property type="entry name" value="PCD6 INTERACTING PROTEIN-RELATED"/>
    <property type="match status" value="1"/>
</dbReference>